<proteinExistence type="predicted"/>
<name>A0A0A8ZIG8_ARUDO</name>
<dbReference type="EMBL" id="GBRH01258711">
    <property type="protein sequence ID" value="JAD39184.1"/>
    <property type="molecule type" value="Transcribed_RNA"/>
</dbReference>
<protein>
    <submittedName>
        <fullName evidence="1">Uncharacterized protein</fullName>
    </submittedName>
</protein>
<reference evidence="1" key="2">
    <citation type="journal article" date="2015" name="Data Brief">
        <title>Shoot transcriptome of the giant reed, Arundo donax.</title>
        <authorList>
            <person name="Barrero R.A."/>
            <person name="Guerrero F.D."/>
            <person name="Moolhuijzen P."/>
            <person name="Goolsby J.A."/>
            <person name="Tidwell J."/>
            <person name="Bellgard S.E."/>
            <person name="Bellgard M.I."/>
        </authorList>
    </citation>
    <scope>NUCLEOTIDE SEQUENCE</scope>
    <source>
        <tissue evidence="1">Shoot tissue taken approximately 20 cm above the soil surface</tissue>
    </source>
</reference>
<reference evidence="1" key="1">
    <citation type="submission" date="2014-09" db="EMBL/GenBank/DDBJ databases">
        <authorList>
            <person name="Magalhaes I.L.F."/>
            <person name="Oliveira U."/>
            <person name="Santos F.R."/>
            <person name="Vidigal T.H.D.A."/>
            <person name="Brescovit A.D."/>
            <person name="Santos A.J."/>
        </authorList>
    </citation>
    <scope>NUCLEOTIDE SEQUENCE</scope>
    <source>
        <tissue evidence="1">Shoot tissue taken approximately 20 cm above the soil surface</tissue>
    </source>
</reference>
<organism evidence="1">
    <name type="scientific">Arundo donax</name>
    <name type="common">Giant reed</name>
    <name type="synonym">Donax arundinaceus</name>
    <dbReference type="NCBI Taxonomy" id="35708"/>
    <lineage>
        <taxon>Eukaryota</taxon>
        <taxon>Viridiplantae</taxon>
        <taxon>Streptophyta</taxon>
        <taxon>Embryophyta</taxon>
        <taxon>Tracheophyta</taxon>
        <taxon>Spermatophyta</taxon>
        <taxon>Magnoliopsida</taxon>
        <taxon>Liliopsida</taxon>
        <taxon>Poales</taxon>
        <taxon>Poaceae</taxon>
        <taxon>PACMAD clade</taxon>
        <taxon>Arundinoideae</taxon>
        <taxon>Arundineae</taxon>
        <taxon>Arundo</taxon>
    </lineage>
</organism>
<sequence>MQRIMSAPIIFQKFSSRFQFHVCLG</sequence>
<evidence type="ECO:0000313" key="1">
    <source>
        <dbReference type="EMBL" id="JAD39184.1"/>
    </source>
</evidence>
<accession>A0A0A8ZIG8</accession>
<dbReference type="AlphaFoldDB" id="A0A0A8ZIG8"/>